<dbReference type="SUPFAM" id="SSF47413">
    <property type="entry name" value="lambda repressor-like DNA-binding domains"/>
    <property type="match status" value="1"/>
</dbReference>
<protein>
    <submittedName>
        <fullName evidence="4">Helix-turn-helix domain-containing protein</fullName>
    </submittedName>
</protein>
<dbReference type="Pfam" id="PF01381">
    <property type="entry name" value="HTH_3"/>
    <property type="match status" value="1"/>
</dbReference>
<evidence type="ECO:0000313" key="4">
    <source>
        <dbReference type="EMBL" id="MDC3419549.1"/>
    </source>
</evidence>
<proteinExistence type="predicted"/>
<keyword evidence="1" id="KW-0238">DNA-binding</keyword>
<dbReference type="AlphaFoldDB" id="A0A9X3WLH1"/>
<accession>A0A9X3WLH1</accession>
<feature type="domain" description="HTH cro/C1-type" evidence="3">
    <location>
        <begin position="7"/>
        <end position="61"/>
    </location>
</feature>
<comment type="caution">
    <text evidence="4">The sequence shown here is derived from an EMBL/GenBank/DDBJ whole genome shotgun (WGS) entry which is preliminary data.</text>
</comment>
<name>A0A9X3WLH1_9BACI</name>
<dbReference type="EMBL" id="JAMQJZ010000002">
    <property type="protein sequence ID" value="MDC3419549.1"/>
    <property type="molecule type" value="Genomic_DNA"/>
</dbReference>
<organism evidence="4 5">
    <name type="scientific">Aquibacillus koreensis</name>
    <dbReference type="NCBI Taxonomy" id="279446"/>
    <lineage>
        <taxon>Bacteria</taxon>
        <taxon>Bacillati</taxon>
        <taxon>Bacillota</taxon>
        <taxon>Bacilli</taxon>
        <taxon>Bacillales</taxon>
        <taxon>Bacillaceae</taxon>
        <taxon>Aquibacillus</taxon>
    </lineage>
</organism>
<dbReference type="PROSITE" id="PS50943">
    <property type="entry name" value="HTH_CROC1"/>
    <property type="match status" value="1"/>
</dbReference>
<evidence type="ECO:0000256" key="2">
    <source>
        <dbReference type="SAM" id="Phobius"/>
    </source>
</evidence>
<dbReference type="Gene3D" id="1.10.260.40">
    <property type="entry name" value="lambda repressor-like DNA-binding domains"/>
    <property type="match status" value="1"/>
</dbReference>
<dbReference type="InterPro" id="IPR010982">
    <property type="entry name" value="Lambda_DNA-bd_dom_sf"/>
</dbReference>
<feature type="transmembrane region" description="Helical" evidence="2">
    <location>
        <begin position="176"/>
        <end position="196"/>
    </location>
</feature>
<feature type="transmembrane region" description="Helical" evidence="2">
    <location>
        <begin position="120"/>
        <end position="141"/>
    </location>
</feature>
<evidence type="ECO:0000259" key="3">
    <source>
        <dbReference type="PROSITE" id="PS50943"/>
    </source>
</evidence>
<sequence length="263" mass="30240">MIFGETLYKLRKEKGLSQEAMAEKLNTSRQAISKWENGQGFPETEKLLMISNMFEVSVDYLLKGTSKEQNKNERGHYVSKEMAEGFLMHVNKTTIPFALGISLLILSTIPYLVFKDRPEVYSFLIIIIATLGVLQIVTAVMRTDNSYAVLKQDPLLFDHHYLEALKQRYKEVKKKYTTVATIGIVLIAISFVGFLLESKDISHGVLVPYYPVLVVFIAIGVSLLIPIIMMIESYELLVKNEAHLERLNAKSNKKWKRKWKEWF</sequence>
<evidence type="ECO:0000313" key="5">
    <source>
        <dbReference type="Proteomes" id="UP001145072"/>
    </source>
</evidence>
<evidence type="ECO:0000256" key="1">
    <source>
        <dbReference type="ARBA" id="ARBA00023125"/>
    </source>
</evidence>
<feature type="transmembrane region" description="Helical" evidence="2">
    <location>
        <begin position="95"/>
        <end position="114"/>
    </location>
</feature>
<dbReference type="GO" id="GO:0003677">
    <property type="term" value="F:DNA binding"/>
    <property type="evidence" value="ECO:0007669"/>
    <property type="project" value="UniProtKB-KW"/>
</dbReference>
<dbReference type="CDD" id="cd00093">
    <property type="entry name" value="HTH_XRE"/>
    <property type="match status" value="1"/>
</dbReference>
<feature type="transmembrane region" description="Helical" evidence="2">
    <location>
        <begin position="208"/>
        <end position="231"/>
    </location>
</feature>
<keyword evidence="2" id="KW-1133">Transmembrane helix</keyword>
<reference evidence="4" key="1">
    <citation type="submission" date="2022-06" db="EMBL/GenBank/DDBJ databases">
        <title>Aquibacillus sp. a new bacterium isolated from soil saline samples.</title>
        <authorList>
            <person name="Galisteo C."/>
            <person name="De La Haba R."/>
            <person name="Sanchez-Porro C."/>
            <person name="Ventosa A."/>
        </authorList>
    </citation>
    <scope>NUCLEOTIDE SEQUENCE</scope>
    <source>
        <strain evidence="4">JCM 12387</strain>
    </source>
</reference>
<keyword evidence="2" id="KW-0812">Transmembrane</keyword>
<dbReference type="PANTHER" id="PTHR46558:SF13">
    <property type="entry name" value="HTH-TYPE TRANSCRIPTIONAL REGULATOR IMMR"/>
    <property type="match status" value="1"/>
</dbReference>
<dbReference type="PANTHER" id="PTHR46558">
    <property type="entry name" value="TRACRIPTIONAL REGULATORY PROTEIN-RELATED-RELATED"/>
    <property type="match status" value="1"/>
</dbReference>
<keyword evidence="2" id="KW-0472">Membrane</keyword>
<dbReference type="Proteomes" id="UP001145072">
    <property type="component" value="Unassembled WGS sequence"/>
</dbReference>
<keyword evidence="5" id="KW-1185">Reference proteome</keyword>
<dbReference type="RefSeq" id="WP_259866872.1">
    <property type="nucleotide sequence ID" value="NZ_JAMQJZ010000002.1"/>
</dbReference>
<gene>
    <name evidence="4" type="ORF">NC661_04125</name>
</gene>
<dbReference type="InterPro" id="IPR001387">
    <property type="entry name" value="Cro/C1-type_HTH"/>
</dbReference>
<dbReference type="SMART" id="SM00530">
    <property type="entry name" value="HTH_XRE"/>
    <property type="match status" value="1"/>
</dbReference>